<feature type="transmembrane region" description="Helical" evidence="1">
    <location>
        <begin position="77"/>
        <end position="98"/>
    </location>
</feature>
<feature type="transmembrane region" description="Helical" evidence="1">
    <location>
        <begin position="25"/>
        <end position="45"/>
    </location>
</feature>
<evidence type="ECO:0000313" key="3">
    <source>
        <dbReference type="Proteomes" id="UP000030147"/>
    </source>
</evidence>
<gene>
    <name evidence="2" type="ORF">N782_09100</name>
</gene>
<keyword evidence="1" id="KW-1133">Transmembrane helix</keyword>
<accession>A0A0A2TIA2</accession>
<dbReference type="Proteomes" id="UP000030147">
    <property type="component" value="Unassembled WGS sequence"/>
</dbReference>
<evidence type="ECO:0000313" key="2">
    <source>
        <dbReference type="EMBL" id="KGP74193.1"/>
    </source>
</evidence>
<organism evidence="2 3">
    <name type="scientific">Pontibacillus yanchengensis Y32</name>
    <dbReference type="NCBI Taxonomy" id="1385514"/>
    <lineage>
        <taxon>Bacteria</taxon>
        <taxon>Bacillati</taxon>
        <taxon>Bacillota</taxon>
        <taxon>Bacilli</taxon>
        <taxon>Bacillales</taxon>
        <taxon>Bacillaceae</taxon>
        <taxon>Pontibacillus</taxon>
    </lineage>
</organism>
<keyword evidence="1" id="KW-0812">Transmembrane</keyword>
<comment type="caution">
    <text evidence="2">The sequence shown here is derived from an EMBL/GenBank/DDBJ whole genome shotgun (WGS) entry which is preliminary data.</text>
</comment>
<protein>
    <submittedName>
        <fullName evidence="2">Uncharacterized protein</fullName>
    </submittedName>
</protein>
<dbReference type="AlphaFoldDB" id="A0A0A2TIA2"/>
<dbReference type="OrthoDB" id="2973734at2"/>
<keyword evidence="1" id="KW-0472">Membrane</keyword>
<sequence length="99" mass="11669">MDTPTLLFQLNRKECMSLQHPSQKFVQLQFVMLGVAFLFGIMFFIKTSFAFFLLFVFYALAFSLVFEGLAHYSRQEMLPFIEQVIRALFIVIFATILYF</sequence>
<keyword evidence="3" id="KW-1185">Reference proteome</keyword>
<evidence type="ECO:0000256" key="1">
    <source>
        <dbReference type="SAM" id="Phobius"/>
    </source>
</evidence>
<feature type="transmembrane region" description="Helical" evidence="1">
    <location>
        <begin position="51"/>
        <end position="70"/>
    </location>
</feature>
<proteinExistence type="predicted"/>
<name>A0A0A2TIA2_9BACI</name>
<dbReference type="RefSeq" id="WP_036815792.1">
    <property type="nucleotide sequence ID" value="NZ_AVBF01000004.1"/>
</dbReference>
<dbReference type="eggNOG" id="ENOG50308QM">
    <property type="taxonomic scope" value="Bacteria"/>
</dbReference>
<dbReference type="EMBL" id="AVBF01000004">
    <property type="protein sequence ID" value="KGP74193.1"/>
    <property type="molecule type" value="Genomic_DNA"/>
</dbReference>
<reference evidence="2 3" key="1">
    <citation type="journal article" date="2015" name="Stand. Genomic Sci.">
        <title>High quality draft genome sequence of the moderately halophilic bacterium Pontibacillus yanchengensis Y32(T) and comparison among Pontibacillus genomes.</title>
        <authorList>
            <person name="Huang J."/>
            <person name="Qiao Z.X."/>
            <person name="Tang J.W."/>
            <person name="Wang G."/>
        </authorList>
    </citation>
    <scope>NUCLEOTIDE SEQUENCE [LARGE SCALE GENOMIC DNA]</scope>
    <source>
        <strain evidence="2 3">Y32</strain>
    </source>
</reference>